<protein>
    <submittedName>
        <fullName evidence="2">Uncharacterized protein</fullName>
    </submittedName>
</protein>
<evidence type="ECO:0000313" key="2">
    <source>
        <dbReference type="EMBL" id="SVD46993.1"/>
    </source>
</evidence>
<accession>A0A382VKH6</accession>
<feature type="region of interest" description="Disordered" evidence="1">
    <location>
        <begin position="234"/>
        <end position="269"/>
    </location>
</feature>
<dbReference type="AlphaFoldDB" id="A0A382VKH6"/>
<sequence length="269" mass="29565">MSKDAAEPRQAVFDELGVARYRKTPGGGKLLDTGLYTSLSHIDVVDLLCEGGIQGIVSGEYTFAGNIGDLGYTSYSFTPYTAIDKVGACTEELGFLRSIYWNETPVVDKQGFYNFQEINLEWTDGKPQGQVPALNSNLSFDKNLKGGEALELSVFRSIGERLFGPPLHLESKNVGGKIESTEPGYYLGNFSSQPPVLAGHIDRNSKTYTINNKECVGIRVNIKVPRLMEQIQDDWGDETGGQGDSWKGNEDKRGFFAQPEDTAKDGKQD</sequence>
<reference evidence="2" key="1">
    <citation type="submission" date="2018-05" db="EMBL/GenBank/DDBJ databases">
        <authorList>
            <person name="Lanie J.A."/>
            <person name="Ng W.-L."/>
            <person name="Kazmierczak K.M."/>
            <person name="Andrzejewski T.M."/>
            <person name="Davidsen T.M."/>
            <person name="Wayne K.J."/>
            <person name="Tettelin H."/>
            <person name="Glass J.I."/>
            <person name="Rusch D."/>
            <person name="Podicherti R."/>
            <person name="Tsui H.-C.T."/>
            <person name="Winkler M.E."/>
        </authorList>
    </citation>
    <scope>NUCLEOTIDE SEQUENCE</scope>
</reference>
<evidence type="ECO:0000256" key="1">
    <source>
        <dbReference type="SAM" id="MobiDB-lite"/>
    </source>
</evidence>
<feature type="non-terminal residue" evidence="2">
    <location>
        <position position="269"/>
    </location>
</feature>
<gene>
    <name evidence="2" type="ORF">METZ01_LOCUS399847</name>
</gene>
<organism evidence="2">
    <name type="scientific">marine metagenome</name>
    <dbReference type="NCBI Taxonomy" id="408172"/>
    <lineage>
        <taxon>unclassified sequences</taxon>
        <taxon>metagenomes</taxon>
        <taxon>ecological metagenomes</taxon>
    </lineage>
</organism>
<proteinExistence type="predicted"/>
<name>A0A382VKH6_9ZZZZ</name>
<dbReference type="EMBL" id="UINC01152683">
    <property type="protein sequence ID" value="SVD46993.1"/>
    <property type="molecule type" value="Genomic_DNA"/>
</dbReference>